<proteinExistence type="predicted"/>
<evidence type="ECO:0000313" key="2">
    <source>
        <dbReference type="Proteomes" id="UP001627284"/>
    </source>
</evidence>
<evidence type="ECO:0000313" key="1">
    <source>
        <dbReference type="EMBL" id="KAL3322626.1"/>
    </source>
</evidence>
<name>A0ABD2QVQ8_9SOLN</name>
<protein>
    <submittedName>
        <fullName evidence="1">Uncharacterized protein</fullName>
    </submittedName>
</protein>
<comment type="caution">
    <text evidence="1">The sequence shown here is derived from an EMBL/GenBank/DDBJ whole genome shotgun (WGS) entry which is preliminary data.</text>
</comment>
<keyword evidence="2" id="KW-1185">Reference proteome</keyword>
<dbReference type="EMBL" id="JBJKTR010000024">
    <property type="protein sequence ID" value="KAL3322626.1"/>
    <property type="molecule type" value="Genomic_DNA"/>
</dbReference>
<organism evidence="1 2">
    <name type="scientific">Solanum stoloniferum</name>
    <dbReference type="NCBI Taxonomy" id="62892"/>
    <lineage>
        <taxon>Eukaryota</taxon>
        <taxon>Viridiplantae</taxon>
        <taxon>Streptophyta</taxon>
        <taxon>Embryophyta</taxon>
        <taxon>Tracheophyta</taxon>
        <taxon>Spermatophyta</taxon>
        <taxon>Magnoliopsida</taxon>
        <taxon>eudicotyledons</taxon>
        <taxon>Gunneridae</taxon>
        <taxon>Pentapetalae</taxon>
        <taxon>asterids</taxon>
        <taxon>lamiids</taxon>
        <taxon>Solanales</taxon>
        <taxon>Solanaceae</taxon>
        <taxon>Solanoideae</taxon>
        <taxon>Solaneae</taxon>
        <taxon>Solanum</taxon>
    </lineage>
</organism>
<accession>A0ABD2QVQ8</accession>
<reference evidence="1 2" key="1">
    <citation type="submission" date="2024-05" db="EMBL/GenBank/DDBJ databases">
        <title>De novo assembly of an allotetraploid wild potato.</title>
        <authorList>
            <person name="Hosaka A.J."/>
        </authorList>
    </citation>
    <scope>NUCLEOTIDE SEQUENCE [LARGE SCALE GENOMIC DNA]</scope>
    <source>
        <tissue evidence="1">Young leaves</tissue>
    </source>
</reference>
<sequence length="100" mass="10499">MIVDPTTEKSSILLNKKAEAKDGDASLEISSSSKERVAIAIYVGVKASSTLSEIVNVSSPMPNQTVGSSSVSGTSKKLVADELIEDKSKASIQHGSNYQK</sequence>
<dbReference type="AlphaFoldDB" id="A0ABD2QVQ8"/>
<dbReference type="Proteomes" id="UP001627284">
    <property type="component" value="Unassembled WGS sequence"/>
</dbReference>
<gene>
    <name evidence="1" type="ORF">AABB24_039959</name>
</gene>